<keyword evidence="13" id="KW-0333">Golgi apparatus</keyword>
<keyword evidence="10" id="KW-0931">ER-Golgi transport</keyword>
<evidence type="ECO:0000256" key="4">
    <source>
        <dbReference type="ARBA" id="ARBA00022468"/>
    </source>
</evidence>
<comment type="function">
    <text evidence="14">GTPase-activating protein (GAP) for the ADP ribosylation factor 1 (ARF1). Involved in membrane trafficking and /or vesicle transport. Promotes hydrolysis of the ARF1-bound GTP and thus, is required for the dissociation of coat proteins from Golgi-derived membranes and vesicles, a prerequisite for vesicle's fusion with target compartment. Probably regulates ARF1-mediated transport via its interaction with the KDELR proteins and TMED2. Overexpression induces the redistribution of the entire Golgi complex to the endoplasmic reticulum, as when ARF1 is deactivated. Its activity is stimulated by phosphoinosides and inhibited by phosphatidylcholine.</text>
</comment>
<feature type="domain" description="Arf-GAP" evidence="20">
    <location>
        <begin position="7"/>
        <end position="124"/>
    </location>
</feature>
<dbReference type="Ensembl" id="ENSCANT00000022911.1">
    <property type="protein sequence ID" value="ENSCANP00000006044.1"/>
    <property type="gene ID" value="ENSCANG00000019652.1"/>
</dbReference>
<evidence type="ECO:0000256" key="16">
    <source>
        <dbReference type="ARBA" id="ARBA00077418"/>
    </source>
</evidence>
<dbReference type="PANTHER" id="PTHR46395:SF1">
    <property type="entry name" value="ADP-RIBOSYLATION FACTOR GTPASE-ACTIVATING PROTEIN 1"/>
    <property type="match status" value="1"/>
</dbReference>
<keyword evidence="4" id="KW-0343">GTPase activation</keyword>
<sequence length="394" mass="43474">MASPRTRKVLKEVRVQDENNVCFECGAFNPQWVSVTYGIWICLECSGRHRGLGVHLSFVRSVTMDKWKDIELEKMKAGGNAKFREFLESQEDYDPCWSLQEKYNSRAAALFRDKVAALAEGREWSLESSPAQNWTPPQPRTLQFTAHRASGQPQSVTASSDKAFEDWLNDDLGSYQGAQGNRYVGFGNTPPPQKKEDDFLNNAMSSLYSGWSSFATGASRFASAAKEGVSHCPHQASELGHSLNENVLKPAQEKVKEGKIFDDVSSGVSQLASKRQRHLCCHRSRCSAGHSGRAFCPVSWRETGREEQVSVLSPEHVVGALEVCARGCPHCRVPHAPGATAAWLSCMWGPAESVVRDGGTSPPFFRGKQRAPRTAPRRATVTRTAVRTTSKTAP</sequence>
<dbReference type="InterPro" id="IPR038508">
    <property type="entry name" value="ArfGAP_dom_sf"/>
</dbReference>
<keyword evidence="7" id="KW-0479">Metal-binding</keyword>
<dbReference type="GO" id="GO:0000139">
    <property type="term" value="C:Golgi membrane"/>
    <property type="evidence" value="ECO:0007669"/>
    <property type="project" value="TreeGrafter"/>
</dbReference>
<evidence type="ECO:0000256" key="11">
    <source>
        <dbReference type="ARBA" id="ARBA00022927"/>
    </source>
</evidence>
<keyword evidence="11" id="KW-0653">Protein transport</keyword>
<keyword evidence="5" id="KW-0963">Cytoplasm</keyword>
<evidence type="ECO:0000256" key="9">
    <source>
        <dbReference type="ARBA" id="ARBA00022833"/>
    </source>
</evidence>
<dbReference type="InterPro" id="IPR037278">
    <property type="entry name" value="ARFGAP/RecO"/>
</dbReference>
<keyword evidence="3" id="KW-0813">Transport</keyword>
<evidence type="ECO:0000256" key="19">
    <source>
        <dbReference type="SAM" id="MobiDB-lite"/>
    </source>
</evidence>
<dbReference type="Pfam" id="PF01412">
    <property type="entry name" value="ArfGap"/>
    <property type="match status" value="1"/>
</dbReference>
<dbReference type="PRINTS" id="PR00405">
    <property type="entry name" value="REVINTRACTNG"/>
</dbReference>
<evidence type="ECO:0000313" key="22">
    <source>
        <dbReference type="Proteomes" id="UP000233080"/>
    </source>
</evidence>
<dbReference type="CDD" id="cd08959">
    <property type="entry name" value="ArfGap_ArfGap1_like"/>
    <property type="match status" value="1"/>
</dbReference>
<evidence type="ECO:0000256" key="3">
    <source>
        <dbReference type="ARBA" id="ARBA00022448"/>
    </source>
</evidence>
<dbReference type="FunFam" id="1.10.220.150:FF:000008">
    <property type="entry name" value="ADP-ribosylation factor GTPase activating protein 1"/>
    <property type="match status" value="1"/>
</dbReference>
<feature type="region of interest" description="Disordered" evidence="19">
    <location>
        <begin position="361"/>
        <end position="394"/>
    </location>
</feature>
<keyword evidence="22" id="KW-1185">Reference proteome</keyword>
<dbReference type="PANTHER" id="PTHR46395">
    <property type="entry name" value="ADP-RIBOSYLATION FACTOR GTPASE-ACTIVATING PROTEIN 1"/>
    <property type="match status" value="1"/>
</dbReference>
<evidence type="ECO:0000256" key="15">
    <source>
        <dbReference type="ARBA" id="ARBA00071258"/>
    </source>
</evidence>
<dbReference type="PROSITE" id="PS50115">
    <property type="entry name" value="ARFGAP"/>
    <property type="match status" value="1"/>
</dbReference>
<accession>A0A2K5HNX1</accession>
<evidence type="ECO:0000256" key="13">
    <source>
        <dbReference type="ARBA" id="ARBA00023034"/>
    </source>
</evidence>
<dbReference type="SUPFAM" id="SSF57863">
    <property type="entry name" value="ArfGap/RecO-like zinc finger"/>
    <property type="match status" value="1"/>
</dbReference>
<comment type="subcellular location">
    <subcellularLocation>
        <location evidence="1">Cytoplasm</location>
    </subcellularLocation>
    <subcellularLocation>
        <location evidence="2">Golgi apparatus</location>
    </subcellularLocation>
</comment>
<evidence type="ECO:0000256" key="12">
    <source>
        <dbReference type="ARBA" id="ARBA00022990"/>
    </source>
</evidence>
<dbReference type="GO" id="GO:0015031">
    <property type="term" value="P:protein transport"/>
    <property type="evidence" value="ECO:0007669"/>
    <property type="project" value="UniProtKB-KW"/>
</dbReference>
<dbReference type="AlphaFoldDB" id="A0A2K5HNX1"/>
<dbReference type="SMART" id="SM00105">
    <property type="entry name" value="ArfGap"/>
    <property type="match status" value="1"/>
</dbReference>
<dbReference type="GO" id="GO:0005096">
    <property type="term" value="F:GTPase activator activity"/>
    <property type="evidence" value="ECO:0007669"/>
    <property type="project" value="UniProtKB-KW"/>
</dbReference>
<evidence type="ECO:0000256" key="5">
    <source>
        <dbReference type="ARBA" id="ARBA00022490"/>
    </source>
</evidence>
<evidence type="ECO:0000256" key="17">
    <source>
        <dbReference type="ARBA" id="ARBA00081514"/>
    </source>
</evidence>
<organism evidence="21 22">
    <name type="scientific">Colobus angolensis palliatus</name>
    <name type="common">Peters' Angolan colobus</name>
    <dbReference type="NCBI Taxonomy" id="336983"/>
    <lineage>
        <taxon>Eukaryota</taxon>
        <taxon>Metazoa</taxon>
        <taxon>Chordata</taxon>
        <taxon>Craniata</taxon>
        <taxon>Vertebrata</taxon>
        <taxon>Euteleostomi</taxon>
        <taxon>Mammalia</taxon>
        <taxon>Eutheria</taxon>
        <taxon>Euarchontoglires</taxon>
        <taxon>Primates</taxon>
        <taxon>Haplorrhini</taxon>
        <taxon>Catarrhini</taxon>
        <taxon>Cercopithecidae</taxon>
        <taxon>Colobinae</taxon>
        <taxon>Colobus</taxon>
    </lineage>
</organism>
<keyword evidence="12" id="KW-0007">Acetylation</keyword>
<dbReference type="InterPro" id="IPR001164">
    <property type="entry name" value="ArfGAP_dom"/>
</dbReference>
<dbReference type="GO" id="GO:0008270">
    <property type="term" value="F:zinc ion binding"/>
    <property type="evidence" value="ECO:0007669"/>
    <property type="project" value="UniProtKB-KW"/>
</dbReference>
<evidence type="ECO:0000256" key="2">
    <source>
        <dbReference type="ARBA" id="ARBA00004555"/>
    </source>
</evidence>
<proteinExistence type="predicted"/>
<protein>
    <recommendedName>
        <fullName evidence="15">ADP-ribosylation factor GTPase-activating protein 1</fullName>
    </recommendedName>
    <alternativeName>
        <fullName evidence="17">ADP-ribosylation factor 1 GTPase-activating protein</fullName>
    </alternativeName>
    <alternativeName>
        <fullName evidence="16">ARF1-directed GTPase-activating protein</fullName>
    </alternativeName>
</protein>
<evidence type="ECO:0000256" key="14">
    <source>
        <dbReference type="ARBA" id="ARBA00058112"/>
    </source>
</evidence>
<evidence type="ECO:0000313" key="21">
    <source>
        <dbReference type="Ensembl" id="ENSCANP00000006044.1"/>
    </source>
</evidence>
<evidence type="ECO:0000259" key="20">
    <source>
        <dbReference type="PROSITE" id="PS50115"/>
    </source>
</evidence>
<reference evidence="21" key="1">
    <citation type="submission" date="2025-08" db="UniProtKB">
        <authorList>
            <consortium name="Ensembl"/>
        </authorList>
    </citation>
    <scope>IDENTIFICATION</scope>
</reference>
<dbReference type="GO" id="GO:0032012">
    <property type="term" value="P:regulation of ARF protein signal transduction"/>
    <property type="evidence" value="ECO:0007669"/>
    <property type="project" value="TreeGrafter"/>
</dbReference>
<name>A0A2K5HNX1_COLAP</name>
<keyword evidence="9" id="KW-0862">Zinc</keyword>
<dbReference type="GO" id="GO:0030100">
    <property type="term" value="P:regulation of endocytosis"/>
    <property type="evidence" value="ECO:0007669"/>
    <property type="project" value="TreeGrafter"/>
</dbReference>
<dbReference type="GO" id="GO:0016192">
    <property type="term" value="P:vesicle-mediated transport"/>
    <property type="evidence" value="ECO:0007669"/>
    <property type="project" value="UniProtKB-KW"/>
</dbReference>
<evidence type="ECO:0000256" key="7">
    <source>
        <dbReference type="ARBA" id="ARBA00022723"/>
    </source>
</evidence>
<evidence type="ECO:0000256" key="10">
    <source>
        <dbReference type="ARBA" id="ARBA00022892"/>
    </source>
</evidence>
<evidence type="ECO:0000256" key="6">
    <source>
        <dbReference type="ARBA" id="ARBA00022553"/>
    </source>
</evidence>
<evidence type="ECO:0000256" key="1">
    <source>
        <dbReference type="ARBA" id="ARBA00004496"/>
    </source>
</evidence>
<keyword evidence="8 18" id="KW-0863">Zinc-finger</keyword>
<dbReference type="Gene3D" id="1.10.220.150">
    <property type="entry name" value="Arf GTPase activating protein"/>
    <property type="match status" value="1"/>
</dbReference>
<keyword evidence="6" id="KW-0597">Phosphoprotein</keyword>
<evidence type="ECO:0000256" key="18">
    <source>
        <dbReference type="PROSITE-ProRule" id="PRU00288"/>
    </source>
</evidence>
<evidence type="ECO:0000256" key="8">
    <source>
        <dbReference type="ARBA" id="ARBA00022771"/>
    </source>
</evidence>
<feature type="compositionally biased region" description="Low complexity" evidence="19">
    <location>
        <begin position="372"/>
        <end position="394"/>
    </location>
</feature>
<reference evidence="21" key="2">
    <citation type="submission" date="2025-09" db="UniProtKB">
        <authorList>
            <consortium name="Ensembl"/>
        </authorList>
    </citation>
    <scope>IDENTIFICATION</scope>
</reference>
<dbReference type="Proteomes" id="UP000233080">
    <property type="component" value="Unassembled WGS sequence"/>
</dbReference>